<organism evidence="1 2">
    <name type="scientific">Nephila pilipes</name>
    <name type="common">Giant wood spider</name>
    <name type="synonym">Nephila maculata</name>
    <dbReference type="NCBI Taxonomy" id="299642"/>
    <lineage>
        <taxon>Eukaryota</taxon>
        <taxon>Metazoa</taxon>
        <taxon>Ecdysozoa</taxon>
        <taxon>Arthropoda</taxon>
        <taxon>Chelicerata</taxon>
        <taxon>Arachnida</taxon>
        <taxon>Araneae</taxon>
        <taxon>Araneomorphae</taxon>
        <taxon>Entelegynae</taxon>
        <taxon>Araneoidea</taxon>
        <taxon>Nephilidae</taxon>
        <taxon>Nephila</taxon>
    </lineage>
</organism>
<gene>
    <name evidence="1" type="ORF">NPIL_294241</name>
</gene>
<proteinExistence type="predicted"/>
<comment type="caution">
    <text evidence="1">The sequence shown here is derived from an EMBL/GenBank/DDBJ whole genome shotgun (WGS) entry which is preliminary data.</text>
</comment>
<protein>
    <submittedName>
        <fullName evidence="1">Uncharacterized protein</fullName>
    </submittedName>
</protein>
<keyword evidence="2" id="KW-1185">Reference proteome</keyword>
<evidence type="ECO:0000313" key="1">
    <source>
        <dbReference type="EMBL" id="GFS70290.1"/>
    </source>
</evidence>
<sequence>MAKSKDFILSLDWKRLEYFSLTDEEILKQGGKRRLKHPTPPLSYSGCAVSELHSLERVQIQAIRQLYHCTAAPYRTIQNQIKAMNAVSNHITGLYLSSHSLIHLLYFNLLK</sequence>
<dbReference type="AlphaFoldDB" id="A0A8X6T0N3"/>
<name>A0A8X6T0N3_NEPPI</name>
<accession>A0A8X6T0N3</accession>
<dbReference type="Proteomes" id="UP000887013">
    <property type="component" value="Unassembled WGS sequence"/>
</dbReference>
<reference evidence="1" key="1">
    <citation type="submission" date="2020-08" db="EMBL/GenBank/DDBJ databases">
        <title>Multicomponent nature underlies the extraordinary mechanical properties of spider dragline silk.</title>
        <authorList>
            <person name="Kono N."/>
            <person name="Nakamura H."/>
            <person name="Mori M."/>
            <person name="Yoshida Y."/>
            <person name="Ohtoshi R."/>
            <person name="Malay A.D."/>
            <person name="Moran D.A.P."/>
            <person name="Tomita M."/>
            <person name="Numata K."/>
            <person name="Arakawa K."/>
        </authorList>
    </citation>
    <scope>NUCLEOTIDE SEQUENCE</scope>
</reference>
<dbReference type="EMBL" id="BMAW01049347">
    <property type="protein sequence ID" value="GFS70290.1"/>
    <property type="molecule type" value="Genomic_DNA"/>
</dbReference>
<evidence type="ECO:0000313" key="2">
    <source>
        <dbReference type="Proteomes" id="UP000887013"/>
    </source>
</evidence>